<evidence type="ECO:0000256" key="2">
    <source>
        <dbReference type="RuleBase" id="RU361163"/>
    </source>
</evidence>
<evidence type="ECO:0000313" key="5">
    <source>
        <dbReference type="EMBL" id="MEK8031238.1"/>
    </source>
</evidence>
<organism evidence="5 6">
    <name type="scientific">Ideonella lacteola</name>
    <dbReference type="NCBI Taxonomy" id="2984193"/>
    <lineage>
        <taxon>Bacteria</taxon>
        <taxon>Pseudomonadati</taxon>
        <taxon>Pseudomonadota</taxon>
        <taxon>Betaproteobacteria</taxon>
        <taxon>Burkholderiales</taxon>
        <taxon>Sphaerotilaceae</taxon>
        <taxon>Ideonella</taxon>
    </lineage>
</organism>
<evidence type="ECO:0000256" key="1">
    <source>
        <dbReference type="ARBA" id="ARBA00005519"/>
    </source>
</evidence>
<dbReference type="EMBL" id="JBBUTG010000005">
    <property type="protein sequence ID" value="MEK8031238.1"/>
    <property type="molecule type" value="Genomic_DNA"/>
</dbReference>
<dbReference type="PANTHER" id="PTHR34002">
    <property type="entry name" value="BLR1656 PROTEIN"/>
    <property type="match status" value="1"/>
</dbReference>
<dbReference type="Pfam" id="PF00652">
    <property type="entry name" value="Ricin_B_lectin"/>
    <property type="match status" value="1"/>
</dbReference>
<dbReference type="Pfam" id="PF01670">
    <property type="entry name" value="Glyco_hydro_12"/>
    <property type="match status" value="1"/>
</dbReference>
<keyword evidence="2" id="KW-0119">Carbohydrate metabolism</keyword>
<dbReference type="SUPFAM" id="SSF50370">
    <property type="entry name" value="Ricin B-like lectins"/>
    <property type="match status" value="1"/>
</dbReference>
<dbReference type="InterPro" id="IPR000772">
    <property type="entry name" value="Ricin_B_lectin"/>
</dbReference>
<dbReference type="Gene3D" id="2.60.120.180">
    <property type="match status" value="1"/>
</dbReference>
<evidence type="ECO:0000259" key="4">
    <source>
        <dbReference type="SMART" id="SM00458"/>
    </source>
</evidence>
<comment type="similarity">
    <text evidence="1 2">Belongs to the glycosyl hydrolase 12 (cellulase H) family.</text>
</comment>
<proteinExistence type="inferred from homology"/>
<dbReference type="CDD" id="cd00161">
    <property type="entry name" value="beta-trefoil_Ricin-like"/>
    <property type="match status" value="1"/>
</dbReference>
<dbReference type="SUPFAM" id="SSF49899">
    <property type="entry name" value="Concanavalin A-like lectins/glucanases"/>
    <property type="match status" value="1"/>
</dbReference>
<gene>
    <name evidence="5" type="ORF">AACH06_10460</name>
</gene>
<dbReference type="InterPro" id="IPR013319">
    <property type="entry name" value="GH11/12"/>
</dbReference>
<dbReference type="InterPro" id="IPR035992">
    <property type="entry name" value="Ricin_B-like_lectins"/>
</dbReference>
<feature type="chain" id="PRO_5046946051" evidence="3">
    <location>
        <begin position="24"/>
        <end position="410"/>
    </location>
</feature>
<keyword evidence="6" id="KW-1185">Reference proteome</keyword>
<comment type="caution">
    <text evidence="5">The sequence shown here is derived from an EMBL/GenBank/DDBJ whole genome shotgun (WGS) entry which is preliminary data.</text>
</comment>
<dbReference type="SMART" id="SM00458">
    <property type="entry name" value="RICIN"/>
    <property type="match status" value="1"/>
</dbReference>
<dbReference type="InterPro" id="IPR002594">
    <property type="entry name" value="GH12"/>
</dbReference>
<keyword evidence="2" id="KW-0378">Hydrolase</keyword>
<accession>A0ABU9BMQ9</accession>
<sequence>MKKTIPPALAALALLSGAAASHAQTKCDRYDTVPVLSDTYIVQNNFYNPAGGSQCINVDAGTGSFSVTGNNQVPTNGAPGGYPSIYKGCHWGGCTKNSGLPLVLGSVNSAPTKWSVTPPGPGQWNISYDVWFAQTPTPNGQPDGTEIMVWINRSGSVTPAGHRAGNVNINGMDWEVWEAPIRSAGFNETWHIVSYVATSPRNEVNFDLKPFFNDARNRNLLSDSWYLIDVEAGFEIWQNGYNGRSNYFEVDFNKGTPPPPPPPGIDPNRWYSVVNVNSGACVDDAEYGTKNGAKLQQWACNSYGQPNQNWQFKPTSDGYYKVIVQQEPVLAWDVAEWGTNNGSPIQLWTYGGGQNQQWMPVSVGGGAYKFIGRSSGKCLDVPSASKANGVQLQLWDCNGTAAQSFRLVER</sequence>
<evidence type="ECO:0000256" key="3">
    <source>
        <dbReference type="SAM" id="SignalP"/>
    </source>
</evidence>
<dbReference type="RefSeq" id="WP_341425615.1">
    <property type="nucleotide sequence ID" value="NZ_JBBUTG010000005.1"/>
</dbReference>
<dbReference type="Proteomes" id="UP001371218">
    <property type="component" value="Unassembled WGS sequence"/>
</dbReference>
<feature type="domain" description="Ricin B lectin" evidence="4">
    <location>
        <begin position="269"/>
        <end position="408"/>
    </location>
</feature>
<name>A0ABU9BMQ9_9BURK</name>
<keyword evidence="3" id="KW-0732">Signal</keyword>
<feature type="signal peptide" evidence="3">
    <location>
        <begin position="1"/>
        <end position="23"/>
    </location>
</feature>
<keyword evidence="2" id="KW-0326">Glycosidase</keyword>
<reference evidence="5 6" key="1">
    <citation type="submission" date="2024-04" db="EMBL/GenBank/DDBJ databases">
        <title>Novel species of the genus Ideonella isolated from streams.</title>
        <authorList>
            <person name="Lu H."/>
        </authorList>
    </citation>
    <scope>NUCLEOTIDE SEQUENCE [LARGE SCALE GENOMIC DNA]</scope>
    <source>
        <strain evidence="5 6">DXS29W</strain>
    </source>
</reference>
<evidence type="ECO:0000313" key="6">
    <source>
        <dbReference type="Proteomes" id="UP001371218"/>
    </source>
</evidence>
<dbReference type="PROSITE" id="PS50231">
    <property type="entry name" value="RICIN_B_LECTIN"/>
    <property type="match status" value="1"/>
</dbReference>
<dbReference type="Gene3D" id="2.80.10.50">
    <property type="match status" value="1"/>
</dbReference>
<keyword evidence="2" id="KW-0624">Polysaccharide degradation</keyword>
<dbReference type="InterPro" id="IPR013320">
    <property type="entry name" value="ConA-like_dom_sf"/>
</dbReference>
<protein>
    <submittedName>
        <fullName evidence="5">RICIN domain-containing protein</fullName>
    </submittedName>
</protein>
<dbReference type="PANTHER" id="PTHR34002:SF9">
    <property type="entry name" value="XYLOGLUCAN-SPECIFIC ENDO-BETA-1,4-GLUCANASE A"/>
    <property type="match status" value="1"/>
</dbReference>